<protein>
    <submittedName>
        <fullName evidence="1">Uncharacterized protein</fullName>
    </submittedName>
</protein>
<proteinExistence type="predicted"/>
<feature type="non-terminal residue" evidence="1">
    <location>
        <position position="1"/>
    </location>
</feature>
<sequence>VKEILDQVRDNLDEIFGKYDEASRELLRIARLDGHFADWDPSEVAWPEHPADVTGLEKRDRLITTIYEGIPSRRDSRLAEAYDGYRHAMGPYLGANCIFLDVQRQFLSRGAGDESEFLQLYQTVYLEALGRDDQIPLDAGEAALVEFRVARAPLSHAQSVAEKIQPQAAADDPRWSDLYSYSVDGDGETK</sequence>
<name>A0A382GAP1_9ZZZZ</name>
<dbReference type="AlphaFoldDB" id="A0A382GAP1"/>
<reference evidence="1" key="1">
    <citation type="submission" date="2018-05" db="EMBL/GenBank/DDBJ databases">
        <authorList>
            <person name="Lanie J.A."/>
            <person name="Ng W.-L."/>
            <person name="Kazmierczak K.M."/>
            <person name="Andrzejewski T.M."/>
            <person name="Davidsen T.M."/>
            <person name="Wayne K.J."/>
            <person name="Tettelin H."/>
            <person name="Glass J.I."/>
            <person name="Rusch D."/>
            <person name="Podicherti R."/>
            <person name="Tsui H.-C.T."/>
            <person name="Winkler M.E."/>
        </authorList>
    </citation>
    <scope>NUCLEOTIDE SEQUENCE</scope>
</reference>
<evidence type="ECO:0000313" key="1">
    <source>
        <dbReference type="EMBL" id="SVB72288.1"/>
    </source>
</evidence>
<organism evidence="1">
    <name type="scientific">marine metagenome</name>
    <dbReference type="NCBI Taxonomy" id="408172"/>
    <lineage>
        <taxon>unclassified sequences</taxon>
        <taxon>metagenomes</taxon>
        <taxon>ecological metagenomes</taxon>
    </lineage>
</organism>
<feature type="non-terminal residue" evidence="1">
    <location>
        <position position="190"/>
    </location>
</feature>
<accession>A0A382GAP1</accession>
<dbReference type="EMBL" id="UINC01054499">
    <property type="protein sequence ID" value="SVB72288.1"/>
    <property type="molecule type" value="Genomic_DNA"/>
</dbReference>
<gene>
    <name evidence="1" type="ORF">METZ01_LOCUS225142</name>
</gene>